<dbReference type="InterPro" id="IPR006311">
    <property type="entry name" value="TAT_signal"/>
</dbReference>
<keyword evidence="4" id="KW-1185">Reference proteome</keyword>
<dbReference type="InterPro" id="IPR046867">
    <property type="entry name" value="AldOxase/xan_DH_MoCoBD2"/>
</dbReference>
<evidence type="ECO:0000256" key="1">
    <source>
        <dbReference type="SAM" id="MobiDB-lite"/>
    </source>
</evidence>
<dbReference type="PIRSF" id="PIRSF036389">
    <property type="entry name" value="IOR_B"/>
    <property type="match status" value="1"/>
</dbReference>
<dbReference type="InterPro" id="IPR052516">
    <property type="entry name" value="N-heterocyclic_Hydroxylase"/>
</dbReference>
<feature type="region of interest" description="Disordered" evidence="1">
    <location>
        <begin position="1"/>
        <end position="22"/>
    </location>
</feature>
<protein>
    <submittedName>
        <fullName evidence="3">Isoquinoline 1-oxidoreductase subunit beta</fullName>
        <ecNumber evidence="3">1.3.99.16</ecNumber>
    </submittedName>
</protein>
<proteinExistence type="predicted"/>
<dbReference type="GO" id="GO:0047121">
    <property type="term" value="F:isoquinoline 1-oxidoreductase activity"/>
    <property type="evidence" value="ECO:0007669"/>
    <property type="project" value="UniProtKB-EC"/>
</dbReference>
<accession>A0A080M4U5</accession>
<reference evidence="3" key="1">
    <citation type="submission" date="2014-02" db="EMBL/GenBank/DDBJ databases">
        <title>Expanding our view of genomic diversity in Candidatus Accumulibacter clades.</title>
        <authorList>
            <person name="Skennerton C.T."/>
            <person name="Barr J.J."/>
            <person name="Slater F.R."/>
            <person name="Bond P.L."/>
            <person name="Tyson G.W."/>
        </authorList>
    </citation>
    <scope>NUCLEOTIDE SEQUENCE [LARGE SCALE GENOMIC DNA]</scope>
</reference>
<dbReference type="Gene3D" id="3.30.365.10">
    <property type="entry name" value="Aldehyde oxidase/xanthine dehydrogenase, molybdopterin binding domain"/>
    <property type="match status" value="4"/>
</dbReference>
<dbReference type="AlphaFoldDB" id="A0A080M4U5"/>
<dbReference type="InterPro" id="IPR000674">
    <property type="entry name" value="Ald_Oxase/Xan_DH_a/b"/>
</dbReference>
<evidence type="ECO:0000313" key="4">
    <source>
        <dbReference type="Proteomes" id="UP000021315"/>
    </source>
</evidence>
<dbReference type="Pfam" id="PF02738">
    <property type="entry name" value="MoCoBD_1"/>
    <property type="match status" value="1"/>
</dbReference>
<dbReference type="InterPro" id="IPR012368">
    <property type="entry name" value="OxRdtase_Mopterin-bd_su_IorB"/>
</dbReference>
<dbReference type="Proteomes" id="UP000021315">
    <property type="component" value="Unassembled WGS sequence"/>
</dbReference>
<organism evidence="3 4">
    <name type="scientific">Candidatus Accumulibacter cognatus</name>
    <dbReference type="NCBI Taxonomy" id="2954383"/>
    <lineage>
        <taxon>Bacteria</taxon>
        <taxon>Pseudomonadati</taxon>
        <taxon>Pseudomonadota</taxon>
        <taxon>Betaproteobacteria</taxon>
        <taxon>Candidatus Accumulibacter</taxon>
    </lineage>
</organism>
<dbReference type="InterPro" id="IPR008274">
    <property type="entry name" value="AldOxase/xan_DH_MoCoBD1"/>
</dbReference>
<name>A0A080M4U5_9PROT</name>
<dbReference type="PANTHER" id="PTHR47495">
    <property type="entry name" value="ALDEHYDE DEHYDROGENASE"/>
    <property type="match status" value="1"/>
</dbReference>
<evidence type="ECO:0000259" key="2">
    <source>
        <dbReference type="SMART" id="SM01008"/>
    </source>
</evidence>
<dbReference type="InterPro" id="IPR037165">
    <property type="entry name" value="AldOxase/xan_DH_Mopterin-bd_sf"/>
</dbReference>
<comment type="caution">
    <text evidence="3">The sequence shown here is derived from an EMBL/GenBank/DDBJ whole genome shotgun (WGS) entry which is preliminary data.</text>
</comment>
<dbReference type="EC" id="1.3.99.16" evidence="3"/>
<gene>
    <name evidence="3" type="primary">iorB</name>
    <name evidence="3" type="ORF">AW06_002609</name>
</gene>
<dbReference type="STRING" id="1453999.AW06_002609"/>
<sequence>MDTTIATPLAAADPATHATNAPPAIENASRRQFVQGVTGLTLAFCLPASATLAAPAGAGKLAATGGAAAPPFEPNAFLRIGADDTVTVISKHLEMGQGTYTGLATIVAEELDADWAKVRIEGAPADAKRYNNLFWGPAQGTGGSTAMANSWEQLRNAGAAGRAMLVQAAAKKWKVPAAEITVKDGVVMHAASKRKERFGELVADAAKEAVPTGVTLKDPKDFRLVGKHAPRKDSADKTTGRAMFTQDMQMHGMLVAMVAHPPRFGAKVQRFDATRAKAIKGVVDVVEIPSGVAVLALDTWTAKKARDTLTVEWNDTNAFRLGSEEILARYKEMAKRPGLVAHQAGDTDAAFAKAAKKLSASYDFPYLAHAAMEPMNCVVARTETGCEVWNGEQLHTGDQYALAVVFGFKPEQVTIHMLYAGGSFGRRANTKSDYVVEAAQIVKASGTKAPVKLVWTREDDMRAGYYRPLFHHALEAALDAEGRLTGWRHRLVGQSILKGSPFESMMVKNGIDAVSVEGAANLPYAIPNMTVDLHTPDDIQVPVLWWRSVGSSHTAYSTEVFLDQVARAAGKDPVAMRMDLLDKHPRHRGVLKLAAEKAGWGKPLAAGAPGTRRGRGVAVHESFNSYVAQVAEVTVDAEGKLKVDRVVCAVDCGIAINPDNVRAQVEGAVGFALSAALHGEIELKDGQVVPGNFDAYPVLRIAEMPKVEVHIVPSAEKPTGIGEPGVPPLAPAVANAIAAATGKVPTRLPFSADDLKA</sequence>
<dbReference type="Pfam" id="PF20256">
    <property type="entry name" value="MoCoBD_2"/>
    <property type="match status" value="2"/>
</dbReference>
<dbReference type="SUPFAM" id="SSF56003">
    <property type="entry name" value="Molybdenum cofactor-binding domain"/>
    <property type="match status" value="2"/>
</dbReference>
<dbReference type="PROSITE" id="PS51318">
    <property type="entry name" value="TAT"/>
    <property type="match status" value="1"/>
</dbReference>
<feature type="domain" description="Aldehyde oxidase/xanthine dehydrogenase a/b hammerhead" evidence="2">
    <location>
        <begin position="239"/>
        <end position="317"/>
    </location>
</feature>
<dbReference type="PANTHER" id="PTHR47495:SF2">
    <property type="entry name" value="ALDEHYDE DEHYDROGENASE"/>
    <property type="match status" value="1"/>
</dbReference>
<dbReference type="SMART" id="SM01008">
    <property type="entry name" value="Ald_Xan_dh_C"/>
    <property type="match status" value="1"/>
</dbReference>
<evidence type="ECO:0000313" key="3">
    <source>
        <dbReference type="EMBL" id="KFB76342.1"/>
    </source>
</evidence>
<keyword evidence="3" id="KW-0560">Oxidoreductase</keyword>
<dbReference type="EMBL" id="JDST02000057">
    <property type="protein sequence ID" value="KFB76342.1"/>
    <property type="molecule type" value="Genomic_DNA"/>
</dbReference>
<dbReference type="RefSeq" id="WP_273704620.1">
    <property type="nucleotide sequence ID" value="NZ_JDST02000057.1"/>
</dbReference>